<evidence type="ECO:0000256" key="1">
    <source>
        <dbReference type="SAM" id="Coils"/>
    </source>
</evidence>
<gene>
    <name evidence="4" type="primary">LOC101983918</name>
</gene>
<feature type="coiled-coil region" evidence="1">
    <location>
        <begin position="420"/>
        <end position="454"/>
    </location>
</feature>
<protein>
    <submittedName>
        <fullName evidence="4">Centromere-associated protein E-like</fullName>
    </submittedName>
</protein>
<dbReference type="Proteomes" id="UP000694915">
    <property type="component" value="Linkage group LG7_11"/>
</dbReference>
<feature type="coiled-coil region" evidence="1">
    <location>
        <begin position="106"/>
        <end position="154"/>
    </location>
</feature>
<keyword evidence="1" id="KW-0175">Coiled coil</keyword>
<evidence type="ECO:0000313" key="3">
    <source>
        <dbReference type="Proteomes" id="UP000694915"/>
    </source>
</evidence>
<keyword evidence="3" id="KW-1185">Reference proteome</keyword>
<feature type="region of interest" description="Disordered" evidence="2">
    <location>
        <begin position="19"/>
        <end position="45"/>
    </location>
</feature>
<organism evidence="3 4">
    <name type="scientific">Microtus ochrogaster</name>
    <name type="common">Prairie vole</name>
    <dbReference type="NCBI Taxonomy" id="79684"/>
    <lineage>
        <taxon>Eukaryota</taxon>
        <taxon>Metazoa</taxon>
        <taxon>Chordata</taxon>
        <taxon>Craniata</taxon>
        <taxon>Vertebrata</taxon>
        <taxon>Euteleostomi</taxon>
        <taxon>Mammalia</taxon>
        <taxon>Eutheria</taxon>
        <taxon>Euarchontoglires</taxon>
        <taxon>Glires</taxon>
        <taxon>Rodentia</taxon>
        <taxon>Myomorpha</taxon>
        <taxon>Muroidea</taxon>
        <taxon>Cricetidae</taxon>
        <taxon>Arvicolinae</taxon>
        <taxon>Microtus</taxon>
    </lineage>
</organism>
<name>A0ABM0LB22_MICOH</name>
<proteinExistence type="predicted"/>
<feature type="coiled-coil region" evidence="1">
    <location>
        <begin position="214"/>
        <end position="258"/>
    </location>
</feature>
<accession>A0ABM0LB22</accession>
<evidence type="ECO:0000256" key="2">
    <source>
        <dbReference type="SAM" id="MobiDB-lite"/>
    </source>
</evidence>
<feature type="compositionally biased region" description="Basic residues" evidence="2">
    <location>
        <begin position="28"/>
        <end position="40"/>
    </location>
</feature>
<dbReference type="RefSeq" id="XP_005362546.2">
    <property type="nucleotide sequence ID" value="XM_005362489.3"/>
</dbReference>
<reference evidence="4" key="1">
    <citation type="submission" date="2025-08" db="UniProtKB">
        <authorList>
            <consortium name="RefSeq"/>
        </authorList>
    </citation>
    <scope>IDENTIFICATION</scope>
</reference>
<sequence length="485" mass="56308">MDKLVLQRKSGEINDQRFLIKENAKHDGPRKKTSKGKHKPGSFANTWSSTQGFSAEQRCSVLVMLCPCPGSDHVTPICSVFVAVRCVYYSGGSLKIQDSPNSYNALLDLKKIHELLRKKHQKIENKIIALRKELTERREEKSKLEDEIVEQDEEFWTLRFTLCKEFKETRIIHKNIKKHLHEKQKQFNERVTMAELESHLRTRDMELRSAKTILKELQESQRQHIETLKIAQKMKDHLQRIEQEHSELKVEVKEQAKKIEELRGCLQNSPLKLEQNEKLTQAGTQETLEELCENISLMGQTGIRIQSLRSESSKTKTGKDSNTSAQKSYEQQCIEELRISNALLYNFYRNRRRDKSLKQVHITVEQDTSPLPTPETRFSLENPCVASSCSRRHLFPCGNMVLPGNPRSSDDCLRSYPVTMEDEEKSIKVLTKLKQSLEYNLYQQQKKNDELAKEITRNKKLLKMAKIGHEIGECSYHGNSKSDHF</sequence>
<dbReference type="InterPro" id="IPR050657">
    <property type="entry name" value="Ankyrin_repeat_domain"/>
</dbReference>
<evidence type="ECO:0000313" key="4">
    <source>
        <dbReference type="RefSeq" id="XP_005362546.2"/>
    </source>
</evidence>
<dbReference type="GeneID" id="101983918"/>
<dbReference type="PANTHER" id="PTHR24147">
    <property type="entry name" value="ANKYRIN REPEAT DOMAIN 36-RELATED"/>
    <property type="match status" value="1"/>
</dbReference>
<dbReference type="PANTHER" id="PTHR24147:SF60">
    <property type="entry name" value="ANKYRIN REPEAT DOMAIN-CONTAINING PROTEIN 26-RELATED"/>
    <property type="match status" value="1"/>
</dbReference>
<feature type="region of interest" description="Disordered" evidence="2">
    <location>
        <begin position="306"/>
        <end position="327"/>
    </location>
</feature>